<dbReference type="GeneID" id="16193901"/>
<reference evidence="1 2" key="1">
    <citation type="submission" date="2012-12" db="EMBL/GenBank/DDBJ databases">
        <authorList>
            <person name="Sencilo A."/>
            <person name="Jacobs-Sera D."/>
            <person name="Russell D.A."/>
            <person name="Ko C."/>
            <person name="Atanasova N."/>
            <person name="Osterlund E."/>
            <person name="Oksanen H.M."/>
            <person name="Bamford D.H."/>
            <person name="Hatfull G.F."/>
            <person name="Roine E."/>
            <person name="Hendrix R.W."/>
        </authorList>
    </citation>
    <scope>NUCLEOTIDE SEQUENCE [LARGE SCALE GENOMIC DNA]</scope>
</reference>
<evidence type="ECO:0000313" key="1">
    <source>
        <dbReference type="EMBL" id="AGM11401.1"/>
    </source>
</evidence>
<sequence>MAEFPDEMSFTLVKDEYAHYEIALFDKVKKVYVYCNWCDDVIAVFDYEEVMGLDKMELYKLILMEHRKV</sequence>
<protein>
    <submittedName>
        <fullName evidence="1">Uncharacterized protein</fullName>
    </submittedName>
</protein>
<organism evidence="1 2">
    <name type="scientific">Halogranum tailed virus 1</name>
    <dbReference type="NCBI Taxonomy" id="1273749"/>
    <lineage>
        <taxon>Viruses</taxon>
        <taxon>Duplodnaviria</taxon>
        <taxon>Heunggongvirae</taxon>
        <taxon>Uroviricota</taxon>
        <taxon>Caudoviricetes</taxon>
        <taxon>Thumleimavirales</taxon>
        <taxon>Halomagnusviridae</taxon>
        <taxon>Hagravirus</taxon>
        <taxon>Hagravirus capitaneum</taxon>
        <taxon>Hagravirus HGTV1</taxon>
    </lineage>
</organism>
<dbReference type="Proteomes" id="UP000202786">
    <property type="component" value="Segment"/>
</dbReference>
<dbReference type="EMBL" id="KC292026">
    <property type="protein sequence ID" value="AGM11401.1"/>
    <property type="molecule type" value="Genomic_DNA"/>
</dbReference>
<gene>
    <name evidence="1" type="primary">99</name>
    <name evidence="1" type="ORF">HGTV1_99</name>
</gene>
<dbReference type="KEGG" id="vg:16193901"/>
<evidence type="ECO:0000313" key="2">
    <source>
        <dbReference type="Proteomes" id="UP000202786"/>
    </source>
</evidence>
<accession>R4TGP3</accession>
<name>R4TGP3_9CAUD</name>
<keyword evidence="2" id="KW-1185">Reference proteome</keyword>
<dbReference type="RefSeq" id="YP_008059279.1">
    <property type="nucleotide sequence ID" value="NC_021328.1"/>
</dbReference>
<proteinExistence type="predicted"/>